<feature type="compositionally biased region" description="Polar residues" evidence="1">
    <location>
        <begin position="90"/>
        <end position="100"/>
    </location>
</feature>
<evidence type="ECO:0000313" key="3">
    <source>
        <dbReference type="Proteomes" id="UP001399917"/>
    </source>
</evidence>
<keyword evidence="3" id="KW-1185">Reference proteome</keyword>
<reference evidence="3" key="1">
    <citation type="journal article" date="2019" name="Int. J. Syst. Evol. Microbiol.">
        <title>The Global Catalogue of Microorganisms (GCM) 10K type strain sequencing project: providing services to taxonomists for standard genome sequencing and annotation.</title>
        <authorList>
            <consortium name="The Broad Institute Genomics Platform"/>
            <consortium name="The Broad Institute Genome Sequencing Center for Infectious Disease"/>
            <person name="Wu L."/>
            <person name="Ma J."/>
        </authorList>
    </citation>
    <scope>NUCLEOTIDE SEQUENCE [LARGE SCALE GENOMIC DNA]</scope>
    <source>
        <strain evidence="3">JCM 17190</strain>
    </source>
</reference>
<evidence type="ECO:0000256" key="1">
    <source>
        <dbReference type="SAM" id="MobiDB-lite"/>
    </source>
</evidence>
<proteinExistence type="predicted"/>
<name>A0ABP7KD80_9RHOB</name>
<accession>A0ABP7KD80</accession>
<gene>
    <name evidence="2" type="ORF">GCM10022404_24100</name>
</gene>
<organism evidence="2 3">
    <name type="scientific">Celeribacter arenosi</name>
    <dbReference type="NCBI Taxonomy" id="792649"/>
    <lineage>
        <taxon>Bacteria</taxon>
        <taxon>Pseudomonadati</taxon>
        <taxon>Pseudomonadota</taxon>
        <taxon>Alphaproteobacteria</taxon>
        <taxon>Rhodobacterales</taxon>
        <taxon>Roseobacteraceae</taxon>
        <taxon>Celeribacter</taxon>
    </lineage>
</organism>
<evidence type="ECO:0000313" key="2">
    <source>
        <dbReference type="EMBL" id="GAA3873442.1"/>
    </source>
</evidence>
<feature type="region of interest" description="Disordered" evidence="1">
    <location>
        <begin position="79"/>
        <end position="100"/>
    </location>
</feature>
<protein>
    <submittedName>
        <fullName evidence="2">Uncharacterized protein</fullName>
    </submittedName>
</protein>
<dbReference type="Proteomes" id="UP001399917">
    <property type="component" value="Unassembled WGS sequence"/>
</dbReference>
<comment type="caution">
    <text evidence="2">The sequence shown here is derived from an EMBL/GenBank/DDBJ whole genome shotgun (WGS) entry which is preliminary data.</text>
</comment>
<dbReference type="RefSeq" id="WP_344847444.1">
    <property type="nucleotide sequence ID" value="NZ_BAABDF010000007.1"/>
</dbReference>
<dbReference type="EMBL" id="BAABDF010000007">
    <property type="protein sequence ID" value="GAA3873442.1"/>
    <property type="molecule type" value="Genomic_DNA"/>
</dbReference>
<sequence length="118" mass="12450">MLGIVVWTKPGTPTSLVYCSDGLDLAYAENRPGLRISVGTLVDVELEETDGLRKCSITRAIGLANVPDFIKDIQITAPKTQGPGKVRRSAQASLGANNIPTAPMDLKLSALDDKASNG</sequence>